<proteinExistence type="inferred from homology"/>
<dbReference type="PATRIC" id="fig|1198449.6.peg.1327"/>
<dbReference type="InterPro" id="IPR006172">
    <property type="entry name" value="DNA-dir_DNA_pol_B"/>
</dbReference>
<dbReference type="CDD" id="cd05781">
    <property type="entry name" value="DNA_polB_B3_exo"/>
    <property type="match status" value="1"/>
</dbReference>
<dbReference type="GO" id="GO:0000166">
    <property type="term" value="F:nucleotide binding"/>
    <property type="evidence" value="ECO:0007669"/>
    <property type="project" value="InterPro"/>
</dbReference>
<dbReference type="SUPFAM" id="SSF53098">
    <property type="entry name" value="Ribonuclease H-like"/>
    <property type="match status" value="1"/>
</dbReference>
<dbReference type="GO" id="GO:0003887">
    <property type="term" value="F:DNA-directed DNA polymerase activity"/>
    <property type="evidence" value="ECO:0007669"/>
    <property type="project" value="UniProtKB-KW"/>
</dbReference>
<evidence type="ECO:0000259" key="9">
    <source>
        <dbReference type="Pfam" id="PF03104"/>
    </source>
</evidence>
<dbReference type="Gene3D" id="1.10.287.690">
    <property type="entry name" value="Helix hairpin bin"/>
    <property type="match status" value="1"/>
</dbReference>
<evidence type="ECO:0000256" key="3">
    <source>
        <dbReference type="ARBA" id="ARBA00022695"/>
    </source>
</evidence>
<feature type="domain" description="DNA-directed DNA polymerase family B multifunctional" evidence="8">
    <location>
        <begin position="382"/>
        <end position="777"/>
    </location>
</feature>
<evidence type="ECO:0000256" key="7">
    <source>
        <dbReference type="RuleBase" id="RU000442"/>
    </source>
</evidence>
<dbReference type="PANTHER" id="PTHR10322">
    <property type="entry name" value="DNA POLYMERASE CATALYTIC SUBUNIT"/>
    <property type="match status" value="1"/>
</dbReference>
<dbReference type="InterPro" id="IPR042087">
    <property type="entry name" value="DNA_pol_B_thumb"/>
</dbReference>
<keyword evidence="5 7" id="KW-0238">DNA-binding</keyword>
<dbReference type="InterPro" id="IPR017964">
    <property type="entry name" value="DNA-dir_DNA_pol_B_CS"/>
</dbReference>
<dbReference type="RefSeq" id="WP_022542053.1">
    <property type="nucleotide sequence ID" value="NC_022521.1"/>
</dbReference>
<keyword evidence="7" id="KW-0235">DNA replication</keyword>
<dbReference type="GO" id="GO:0006261">
    <property type="term" value="P:DNA-templated DNA replication"/>
    <property type="evidence" value="ECO:0007669"/>
    <property type="project" value="TreeGrafter"/>
</dbReference>
<dbReference type="PANTHER" id="PTHR10322:SF23">
    <property type="entry name" value="DNA POLYMERASE DELTA CATALYTIC SUBUNIT"/>
    <property type="match status" value="1"/>
</dbReference>
<reference evidence="10 11" key="1">
    <citation type="journal article" date="2013" name="Appl. Environ. Microbiol.">
        <title>Variation of the Virus-Related Elements within Syntenic Genomes of the Hyperthermophilic Archaeon Aeropyrum.</title>
        <authorList>
            <person name="Daifuku T."/>
            <person name="Yoshida T."/>
            <person name="Kitamura T."/>
            <person name="Kawaichi S."/>
            <person name="Inoue T."/>
            <person name="Nomura K."/>
            <person name="Yoshida Y."/>
            <person name="Kuno S."/>
            <person name="Sako Y."/>
        </authorList>
    </citation>
    <scope>NUCLEOTIDE SEQUENCE [LARGE SCALE GENOMIC DNA]</scope>
    <source>
        <strain evidence="10 11">SY1</strain>
    </source>
</reference>
<dbReference type="InterPro" id="IPR012337">
    <property type="entry name" value="RNaseH-like_sf"/>
</dbReference>
<dbReference type="KEGG" id="acj:ACAM_1314"/>
<evidence type="ECO:0000313" key="11">
    <source>
        <dbReference type="Proteomes" id="UP000016887"/>
    </source>
</evidence>
<dbReference type="STRING" id="1198449.ACAM_1314"/>
<comment type="similarity">
    <text evidence="1 7">Belongs to the DNA polymerase type-B family.</text>
</comment>
<dbReference type="InterPro" id="IPR006133">
    <property type="entry name" value="DNA-dir_DNA_pol_B_exonuc"/>
</dbReference>
<dbReference type="Gene3D" id="3.30.420.10">
    <property type="entry name" value="Ribonuclease H-like superfamily/Ribonuclease H"/>
    <property type="match status" value="1"/>
</dbReference>
<keyword evidence="3 7" id="KW-0548">Nucleotidyltransferase</keyword>
<keyword evidence="4 7" id="KW-0239">DNA-directed DNA polymerase</keyword>
<dbReference type="Pfam" id="PF00136">
    <property type="entry name" value="DNA_pol_B"/>
    <property type="match status" value="1"/>
</dbReference>
<dbReference type="SMART" id="SM00486">
    <property type="entry name" value="POLBc"/>
    <property type="match status" value="1"/>
</dbReference>
<organism evidence="10 11">
    <name type="scientific">Aeropyrum camini SY1 = JCM 12091</name>
    <dbReference type="NCBI Taxonomy" id="1198449"/>
    <lineage>
        <taxon>Archaea</taxon>
        <taxon>Thermoproteota</taxon>
        <taxon>Thermoprotei</taxon>
        <taxon>Desulfurococcales</taxon>
        <taxon>Desulfurococcaceae</taxon>
        <taxon>Aeropyrum</taxon>
    </lineage>
</organism>
<dbReference type="Proteomes" id="UP000016887">
    <property type="component" value="Chromosome"/>
</dbReference>
<protein>
    <recommendedName>
        <fullName evidence="7">DNA polymerase</fullName>
        <ecNumber evidence="7">2.7.7.7</ecNumber>
    </recommendedName>
</protein>
<keyword evidence="11" id="KW-1185">Reference proteome</keyword>
<evidence type="ECO:0000256" key="6">
    <source>
        <dbReference type="ARBA" id="ARBA00049244"/>
    </source>
</evidence>
<evidence type="ECO:0000256" key="4">
    <source>
        <dbReference type="ARBA" id="ARBA00022932"/>
    </source>
</evidence>
<evidence type="ECO:0000256" key="2">
    <source>
        <dbReference type="ARBA" id="ARBA00022679"/>
    </source>
</evidence>
<feature type="domain" description="DNA-directed DNA polymerase family B exonuclease" evidence="9">
    <location>
        <begin position="120"/>
        <end position="317"/>
    </location>
</feature>
<dbReference type="InterPro" id="IPR006134">
    <property type="entry name" value="DNA-dir_DNA_pol_B_multi_dom"/>
</dbReference>
<sequence>MPGSGATLVSFQLLDVSYEMRGSTSVIILWGRGADGSRIVIFYSEFRPYFYVLPDGSVGLDQLTAMIRRLSKPSSPIISVERVRRRFIGREVEALKVTTMVPASVREYREAVRRLGGVGDVLEADIPFALRFIIDFNLYPMRWYVAEARETAVPHGYSVDKAYVLSGSIREDESRVQEDPLKGLRVLAFDIEVYSKMRTPDPKKDPVIMIGLQQAGGEVEILEAEDRSDRRVITGFVERVREADPDIIVGYNQNRFDWPYLVERARVLGVKLTVGRRNVEPQPGLYGHYSVSGRLNVDLLDFAEELHEVKVKTLEEVADYLGVVKTEERVTLEWWQIGEYWDDPSKREILRRYLRDDVRSTMGLAEKFLPFGAQLSQVSGLPLDQVMAASVGFRLEWRLIREAAKLGELVPNRVERGEGRYAGAIVLRPKPGVHENIAVLDFASMYPNIMVKYNVGPDTLVRPGEEYSEDEVYIAPEVGHKFRKTPPGFFKKILERFLSWRRQIRGEMKKYTPDSPEYKLLDERQKAIKLLANASYGYMGWPHARWYCRECAEAVTAWGRSIIRTAIRKAGELGLEVIYGDTDSLFVKNDPEKVDRLVRFVEEELGFDIKVDKVYKRVFFTEAKKRYVGLTVDGKIDVVGFEAVRGDWSELAKETQFKVAEIVLKTGSVDEAVEYVRGIIEKLRRGQVDLRKLVIWKTLTRPPSMYEARQPHVTAALLMERAGIKVEPGAKIGYVVTKGSGPLYTRAKPYFMASKDEVDVEYYVDKQVVPAALRILQYFGVTEKRLKGGGRQSTLLDFMKRGK</sequence>
<dbReference type="EC" id="2.7.7.7" evidence="7"/>
<dbReference type="Pfam" id="PF03104">
    <property type="entry name" value="DNA_pol_B_exo1"/>
    <property type="match status" value="1"/>
</dbReference>
<dbReference type="Gene3D" id="3.30.342.10">
    <property type="entry name" value="DNA Polymerase, chain B, domain 1"/>
    <property type="match status" value="1"/>
</dbReference>
<dbReference type="InterPro" id="IPR050240">
    <property type="entry name" value="DNA_pol_type-B"/>
</dbReference>
<dbReference type="Gene3D" id="3.90.1600.10">
    <property type="entry name" value="Palm domain of DNA polymerase"/>
    <property type="match status" value="1"/>
</dbReference>
<dbReference type="SUPFAM" id="SSF56672">
    <property type="entry name" value="DNA/RNA polymerases"/>
    <property type="match status" value="1"/>
</dbReference>
<dbReference type="InterPro" id="IPR023211">
    <property type="entry name" value="DNA_pol_palm_dom_sf"/>
</dbReference>
<dbReference type="EMBL" id="AP012489">
    <property type="protein sequence ID" value="BAN90783.1"/>
    <property type="molecule type" value="Genomic_DNA"/>
</dbReference>
<dbReference type="CDD" id="cd05536">
    <property type="entry name" value="POLBc_B3"/>
    <property type="match status" value="1"/>
</dbReference>
<evidence type="ECO:0000256" key="5">
    <source>
        <dbReference type="ARBA" id="ARBA00023125"/>
    </source>
</evidence>
<evidence type="ECO:0000313" key="10">
    <source>
        <dbReference type="EMBL" id="BAN90783.1"/>
    </source>
</evidence>
<evidence type="ECO:0000256" key="1">
    <source>
        <dbReference type="ARBA" id="ARBA00005755"/>
    </source>
</evidence>
<dbReference type="NCBIfam" id="TIGR00592">
    <property type="entry name" value="pol2"/>
    <property type="match status" value="1"/>
</dbReference>
<dbReference type="InterPro" id="IPR036397">
    <property type="entry name" value="RNaseH_sf"/>
</dbReference>
<dbReference type="InterPro" id="IPR043502">
    <property type="entry name" value="DNA/RNA_pol_sf"/>
</dbReference>
<dbReference type="Gene3D" id="1.10.132.60">
    <property type="entry name" value="DNA polymerase family B, C-terminal domain"/>
    <property type="match status" value="1"/>
</dbReference>
<dbReference type="PRINTS" id="PR00106">
    <property type="entry name" value="DNAPOLB"/>
</dbReference>
<dbReference type="GO" id="GO:0003677">
    <property type="term" value="F:DNA binding"/>
    <property type="evidence" value="ECO:0007669"/>
    <property type="project" value="UniProtKB-KW"/>
</dbReference>
<dbReference type="eggNOG" id="arCOG00328">
    <property type="taxonomic scope" value="Archaea"/>
</dbReference>
<dbReference type="AlphaFoldDB" id="U3TFL9"/>
<gene>
    <name evidence="10" type="ORF">ACAM_1314</name>
</gene>
<keyword evidence="2 7" id="KW-0808">Transferase</keyword>
<evidence type="ECO:0000259" key="8">
    <source>
        <dbReference type="Pfam" id="PF00136"/>
    </source>
</evidence>
<dbReference type="PROSITE" id="PS00116">
    <property type="entry name" value="DNA_POLYMERASE_B"/>
    <property type="match status" value="1"/>
</dbReference>
<accession>U3TFL9</accession>
<comment type="catalytic activity">
    <reaction evidence="6 7">
        <text>DNA(n) + a 2'-deoxyribonucleoside 5'-triphosphate = DNA(n+1) + diphosphate</text>
        <dbReference type="Rhea" id="RHEA:22508"/>
        <dbReference type="Rhea" id="RHEA-COMP:17339"/>
        <dbReference type="Rhea" id="RHEA-COMP:17340"/>
        <dbReference type="ChEBI" id="CHEBI:33019"/>
        <dbReference type="ChEBI" id="CHEBI:61560"/>
        <dbReference type="ChEBI" id="CHEBI:173112"/>
        <dbReference type="EC" id="2.7.7.7"/>
    </reaction>
</comment>
<dbReference type="GeneID" id="17110572"/>
<name>U3TFL9_9CREN</name>